<dbReference type="PANTHER" id="PTHR24305:SF166">
    <property type="entry name" value="CYTOCHROME P450 12A4, MITOCHONDRIAL-RELATED"/>
    <property type="match status" value="1"/>
</dbReference>
<evidence type="ECO:0000256" key="8">
    <source>
        <dbReference type="SAM" id="Phobius"/>
    </source>
</evidence>
<reference evidence="9 10" key="1">
    <citation type="submission" date="2023-08" db="EMBL/GenBank/DDBJ databases">
        <title>Black Yeasts Isolated from many extreme environments.</title>
        <authorList>
            <person name="Coleine C."/>
            <person name="Stajich J.E."/>
            <person name="Selbmann L."/>
        </authorList>
    </citation>
    <scope>NUCLEOTIDE SEQUENCE [LARGE SCALE GENOMIC DNA]</scope>
    <source>
        <strain evidence="9 10">CCFEE 5885</strain>
    </source>
</reference>
<dbReference type="SUPFAM" id="SSF48264">
    <property type="entry name" value="Cytochrome P450"/>
    <property type="match status" value="1"/>
</dbReference>
<sequence length="632" mass="71097">MLSILFYPLLATGLYIFYLFSAYANNALRAKRTGFPTVHFPLMVQNSFIWMIFGPMSRPWFERNMPAWIYNRTALTVYGVEFFQREKPYEDYVKPQLHSDPKLLGRGKSYFLVTSGRLEFWTWDAEIAKEVTARPNDFRQFDFGSLIMGVFGDNVLTTDGSEWSRHRRIVAGAVTERVSSLVWNESVRQTRALLASISKKERGSESGVTNRMFDMMKRIAIHVLYAAGMGNRQDFDGADAENGGEKLKPGMHLTYMDAVKIINENTAGPTIVPTSILLNWPTWLPGSKWLRELGHAKIEFPQHTRDALAREKQLESQTGHARNNVMSALLSASDRNEGEDAGSGDPGKDSKRKRGPALSEQELVGNLYIFTAAGFDTTANTLSYALILLARHPKWQEWLQEELDALLPTDKSADSDFDYTTIFPHAHRTLALMLETLRLFPSVIHIAKMTQTAQTVRTPTAGTFTIPAQTTIYVNNVVLHTDAAIWRNLNMTPLERAATRDDEDGVLGDEHAFRPSRWLNPSGSATPLFQPPKGTYLPWSSGPRVCPGQKMAQVEFVGVMATLFAGHRMEVVRRDVLVQGAEGVKIPESDQALKERLDGLMGGSTPKLTLEMDVYNIKKGEDRGLGMRWVRR</sequence>
<dbReference type="InterPro" id="IPR017972">
    <property type="entry name" value="Cyt_P450_CS"/>
</dbReference>
<keyword evidence="8" id="KW-1133">Transmembrane helix</keyword>
<dbReference type="PROSITE" id="PS00086">
    <property type="entry name" value="CYTOCHROME_P450"/>
    <property type="match status" value="1"/>
</dbReference>
<dbReference type="PRINTS" id="PR00385">
    <property type="entry name" value="P450"/>
</dbReference>
<dbReference type="InterPro" id="IPR001128">
    <property type="entry name" value="Cyt_P450"/>
</dbReference>
<dbReference type="Pfam" id="PF00067">
    <property type="entry name" value="p450"/>
    <property type="match status" value="2"/>
</dbReference>
<keyword evidence="6" id="KW-0349">Heme</keyword>
<keyword evidence="3 6" id="KW-0479">Metal-binding</keyword>
<dbReference type="CDD" id="cd11070">
    <property type="entry name" value="CYP56-like"/>
    <property type="match status" value="1"/>
</dbReference>
<dbReference type="PANTHER" id="PTHR24305">
    <property type="entry name" value="CYTOCHROME P450"/>
    <property type="match status" value="1"/>
</dbReference>
<evidence type="ECO:0000256" key="6">
    <source>
        <dbReference type="RuleBase" id="RU000461"/>
    </source>
</evidence>
<dbReference type="InterPro" id="IPR002401">
    <property type="entry name" value="Cyt_P450_E_grp-I"/>
</dbReference>
<comment type="cofactor">
    <cofactor evidence="1">
        <name>heme</name>
        <dbReference type="ChEBI" id="CHEBI:30413"/>
    </cofactor>
</comment>
<organism evidence="9 10">
    <name type="scientific">Lithohypha guttulata</name>
    <dbReference type="NCBI Taxonomy" id="1690604"/>
    <lineage>
        <taxon>Eukaryota</taxon>
        <taxon>Fungi</taxon>
        <taxon>Dikarya</taxon>
        <taxon>Ascomycota</taxon>
        <taxon>Pezizomycotina</taxon>
        <taxon>Eurotiomycetes</taxon>
        <taxon>Chaetothyriomycetidae</taxon>
        <taxon>Chaetothyriales</taxon>
        <taxon>Trichomeriaceae</taxon>
        <taxon>Lithohypha</taxon>
    </lineage>
</organism>
<evidence type="ECO:0000256" key="1">
    <source>
        <dbReference type="ARBA" id="ARBA00001971"/>
    </source>
</evidence>
<evidence type="ECO:0000256" key="2">
    <source>
        <dbReference type="ARBA" id="ARBA00010617"/>
    </source>
</evidence>
<keyword evidence="10" id="KW-1185">Reference proteome</keyword>
<keyword evidence="5 6" id="KW-0408">Iron</keyword>
<comment type="caution">
    <text evidence="9">The sequence shown here is derived from an EMBL/GenBank/DDBJ whole genome shotgun (WGS) entry which is preliminary data.</text>
</comment>
<dbReference type="InterPro" id="IPR036396">
    <property type="entry name" value="Cyt_P450_sf"/>
</dbReference>
<evidence type="ECO:0000256" key="7">
    <source>
        <dbReference type="SAM" id="MobiDB-lite"/>
    </source>
</evidence>
<name>A0ABR0K8Y1_9EURO</name>
<accession>A0ABR0K8Y1</accession>
<proteinExistence type="inferred from homology"/>
<protein>
    <recommendedName>
        <fullName evidence="11">Cytochrome P450</fullName>
    </recommendedName>
</protein>
<evidence type="ECO:0000256" key="4">
    <source>
        <dbReference type="ARBA" id="ARBA00023002"/>
    </source>
</evidence>
<keyword evidence="8" id="KW-0812">Transmembrane</keyword>
<dbReference type="EMBL" id="JAVRRG010000065">
    <property type="protein sequence ID" value="KAK5092027.1"/>
    <property type="molecule type" value="Genomic_DNA"/>
</dbReference>
<dbReference type="PRINTS" id="PR00463">
    <property type="entry name" value="EP450I"/>
</dbReference>
<comment type="similarity">
    <text evidence="2 6">Belongs to the cytochrome P450 family.</text>
</comment>
<evidence type="ECO:0000256" key="3">
    <source>
        <dbReference type="ARBA" id="ARBA00022723"/>
    </source>
</evidence>
<evidence type="ECO:0000313" key="9">
    <source>
        <dbReference type="EMBL" id="KAK5092027.1"/>
    </source>
</evidence>
<evidence type="ECO:0008006" key="11">
    <source>
        <dbReference type="Google" id="ProtNLM"/>
    </source>
</evidence>
<feature type="transmembrane region" description="Helical" evidence="8">
    <location>
        <begin position="37"/>
        <end position="56"/>
    </location>
</feature>
<gene>
    <name evidence="9" type="ORF">LTR24_005570</name>
</gene>
<dbReference type="Gene3D" id="1.10.630.10">
    <property type="entry name" value="Cytochrome P450"/>
    <property type="match status" value="1"/>
</dbReference>
<feature type="region of interest" description="Disordered" evidence="7">
    <location>
        <begin position="332"/>
        <end position="356"/>
    </location>
</feature>
<dbReference type="InterPro" id="IPR050121">
    <property type="entry name" value="Cytochrome_P450_monoxygenase"/>
</dbReference>
<dbReference type="Proteomes" id="UP001345013">
    <property type="component" value="Unassembled WGS sequence"/>
</dbReference>
<evidence type="ECO:0000256" key="5">
    <source>
        <dbReference type="ARBA" id="ARBA00023004"/>
    </source>
</evidence>
<keyword evidence="4 6" id="KW-0560">Oxidoreductase</keyword>
<keyword evidence="8" id="KW-0472">Membrane</keyword>
<keyword evidence="6" id="KW-0503">Monooxygenase</keyword>
<feature type="transmembrane region" description="Helical" evidence="8">
    <location>
        <begin position="6"/>
        <end position="25"/>
    </location>
</feature>
<evidence type="ECO:0000313" key="10">
    <source>
        <dbReference type="Proteomes" id="UP001345013"/>
    </source>
</evidence>